<evidence type="ECO:0000256" key="1">
    <source>
        <dbReference type="ARBA" id="ARBA00008403"/>
    </source>
</evidence>
<dbReference type="InterPro" id="IPR000167">
    <property type="entry name" value="Dehydrin"/>
</dbReference>
<proteinExistence type="inferred from homology"/>
<sequence>NQVVKKGLIEKIKEKIPGVGRKKQSHTTSATGGLTEKIKEQIPGVGHQQGHHTTSTTAPGHYGGQQHQQKRGVMQKIKAKLPGYH</sequence>
<organism evidence="3 4">
    <name type="scientific">Castanea mollissima</name>
    <name type="common">Chinese chestnut</name>
    <dbReference type="NCBI Taxonomy" id="60419"/>
    <lineage>
        <taxon>Eukaryota</taxon>
        <taxon>Viridiplantae</taxon>
        <taxon>Streptophyta</taxon>
        <taxon>Embryophyta</taxon>
        <taxon>Tracheophyta</taxon>
        <taxon>Spermatophyta</taxon>
        <taxon>Magnoliopsida</taxon>
        <taxon>eudicotyledons</taxon>
        <taxon>Gunneridae</taxon>
        <taxon>Pentapetalae</taxon>
        <taxon>rosids</taxon>
        <taxon>fabids</taxon>
        <taxon>Fagales</taxon>
        <taxon>Fagaceae</taxon>
        <taxon>Castanea</taxon>
    </lineage>
</organism>
<evidence type="ECO:0000313" key="3">
    <source>
        <dbReference type="EMBL" id="KAF3955951.1"/>
    </source>
</evidence>
<dbReference type="GO" id="GO:0005829">
    <property type="term" value="C:cytosol"/>
    <property type="evidence" value="ECO:0007669"/>
    <property type="project" value="TreeGrafter"/>
</dbReference>
<comment type="similarity">
    <text evidence="1">Belongs to the plant dehydrin family.</text>
</comment>
<feature type="non-terminal residue" evidence="3">
    <location>
        <position position="1"/>
    </location>
</feature>
<dbReference type="PANTHER" id="PTHR33346:SF42">
    <property type="entry name" value="DEHYDRIN XERO 1"/>
    <property type="match status" value="1"/>
</dbReference>
<reference evidence="3" key="1">
    <citation type="submission" date="2020-03" db="EMBL/GenBank/DDBJ databases">
        <title>Castanea mollissima Vanexum genome sequencing.</title>
        <authorList>
            <person name="Staton M."/>
        </authorList>
    </citation>
    <scope>NUCLEOTIDE SEQUENCE</scope>
    <source>
        <tissue evidence="3">Leaf</tissue>
    </source>
</reference>
<keyword evidence="4" id="KW-1185">Reference proteome</keyword>
<dbReference type="Proteomes" id="UP000737018">
    <property type="component" value="Unassembled WGS sequence"/>
</dbReference>
<dbReference type="Pfam" id="PF00257">
    <property type="entry name" value="Dehydrin"/>
    <property type="match status" value="1"/>
</dbReference>
<feature type="compositionally biased region" description="Low complexity" evidence="2">
    <location>
        <begin position="46"/>
        <end position="57"/>
    </location>
</feature>
<dbReference type="GO" id="GO:0009414">
    <property type="term" value="P:response to water deprivation"/>
    <property type="evidence" value="ECO:0007669"/>
    <property type="project" value="TreeGrafter"/>
</dbReference>
<dbReference type="PANTHER" id="PTHR33346">
    <property type="entry name" value="DEHYDRIN XERO 2-RELATED"/>
    <property type="match status" value="1"/>
</dbReference>
<dbReference type="AlphaFoldDB" id="A0A8J4R3Z4"/>
<feature type="region of interest" description="Disordered" evidence="2">
    <location>
        <begin position="43"/>
        <end position="85"/>
    </location>
</feature>
<evidence type="ECO:0000313" key="4">
    <source>
        <dbReference type="Proteomes" id="UP000737018"/>
    </source>
</evidence>
<dbReference type="GO" id="GO:0009737">
    <property type="term" value="P:response to abscisic acid"/>
    <property type="evidence" value="ECO:0007669"/>
    <property type="project" value="TreeGrafter"/>
</dbReference>
<gene>
    <name evidence="3" type="ORF">CMV_018885</name>
</gene>
<protein>
    <recommendedName>
        <fullName evidence="5">Dehydrin</fullName>
    </recommendedName>
</protein>
<name>A0A8J4R3Z4_9ROSI</name>
<dbReference type="GO" id="GO:0009631">
    <property type="term" value="P:cold acclimation"/>
    <property type="evidence" value="ECO:0007669"/>
    <property type="project" value="TreeGrafter"/>
</dbReference>
<accession>A0A8J4R3Z4</accession>
<dbReference type="EMBL" id="JRKL02003235">
    <property type="protein sequence ID" value="KAF3955951.1"/>
    <property type="molecule type" value="Genomic_DNA"/>
</dbReference>
<comment type="caution">
    <text evidence="3">The sequence shown here is derived from an EMBL/GenBank/DDBJ whole genome shotgun (WGS) entry which is preliminary data.</text>
</comment>
<evidence type="ECO:0008006" key="5">
    <source>
        <dbReference type="Google" id="ProtNLM"/>
    </source>
</evidence>
<evidence type="ECO:0000256" key="2">
    <source>
        <dbReference type="SAM" id="MobiDB-lite"/>
    </source>
</evidence>
<feature type="region of interest" description="Disordered" evidence="2">
    <location>
        <begin position="17"/>
        <end position="36"/>
    </location>
</feature>